<protein>
    <submittedName>
        <fullName evidence="1">MarR family transcriptional regulator</fullName>
    </submittedName>
</protein>
<reference evidence="2 4" key="3">
    <citation type="submission" date="2019-04" db="EMBL/GenBank/DDBJ databases">
        <title>Complete genome sequencing of Piscirickettsia salmonis strain Psal-009.</title>
        <authorList>
            <person name="Schober I."/>
            <person name="Bunk B."/>
            <person name="Sproer C."/>
            <person name="Carril G.P."/>
            <person name="Riedel T."/>
            <person name="Flores-Herrera P.A."/>
            <person name="Nourdin-Galindo G."/>
            <person name="Marshall S.H."/>
            <person name="Overmann J."/>
        </authorList>
    </citation>
    <scope>NUCLEOTIDE SEQUENCE [LARGE SCALE GENOMIC DNA]</scope>
    <source>
        <strain evidence="2 4">Psal-009</strain>
    </source>
</reference>
<dbReference type="AlphaFoldDB" id="A0A095BLF2"/>
<dbReference type="RefSeq" id="WP_016211829.1">
    <property type="nucleotide sequence ID" value="NZ_CP012413.1"/>
</dbReference>
<organism evidence="1 3">
    <name type="scientific">Piscirickettsia salmonis</name>
    <dbReference type="NCBI Taxonomy" id="1238"/>
    <lineage>
        <taxon>Bacteria</taxon>
        <taxon>Pseudomonadati</taxon>
        <taxon>Pseudomonadota</taxon>
        <taxon>Gammaproteobacteria</taxon>
        <taxon>Thiotrichales</taxon>
        <taxon>Piscirickettsiaceae</taxon>
        <taxon>Piscirickettsia</taxon>
    </lineage>
</organism>
<reference evidence="1" key="2">
    <citation type="submission" date="2015-08" db="EMBL/GenBank/DDBJ databases">
        <title>Complete genome sequence of Piscirickettsia salmonis strain PM32597B1.</title>
        <authorList>
            <person name="Bohle H."/>
            <person name="Henriquez P."/>
            <person name="Navas E."/>
            <person name="Grothusen H."/>
            <person name="Bustamante F."/>
            <person name="Bustos P."/>
            <person name="Bustos P."/>
            <person name="Mancilla M."/>
        </authorList>
    </citation>
    <scope>NUCLEOTIDE SEQUENCE</scope>
    <source>
        <strain evidence="1">PM32597B1</strain>
    </source>
</reference>
<dbReference type="Proteomes" id="UP000029558">
    <property type="component" value="Chromosome"/>
</dbReference>
<evidence type="ECO:0000313" key="2">
    <source>
        <dbReference type="EMBL" id="QGO06157.1"/>
    </source>
</evidence>
<dbReference type="EMBL" id="CP038908">
    <property type="protein sequence ID" value="QGO06157.1"/>
    <property type="molecule type" value="Genomic_DNA"/>
</dbReference>
<accession>A0A095BLF2</accession>
<gene>
    <name evidence="1" type="ORF">KU39_1835</name>
    <name evidence="2" type="ORF">Psal009_02062</name>
</gene>
<dbReference type="OrthoDB" id="5616052at2"/>
<dbReference type="Proteomes" id="UP000422232">
    <property type="component" value="Chromosome"/>
</dbReference>
<name>A0A095BLF2_PISSA</name>
<evidence type="ECO:0000313" key="4">
    <source>
        <dbReference type="Proteomes" id="UP000422232"/>
    </source>
</evidence>
<reference evidence="1 3" key="1">
    <citation type="journal article" date="2014" name="Genome Announc.">
        <title>Comparative Genome Analysis of Two Isolates of the Fish Pathogen Piscirickettsia salmonis from Different Hosts Reveals Major Differences in Virulence-Associated Secretion Systems.</title>
        <authorList>
            <person name="Bohle H."/>
            <person name="Henriquez P."/>
            <person name="Grothusen H."/>
            <person name="Navas E."/>
            <person name="Sandoval A."/>
            <person name="Bustamante F."/>
            <person name="Bustos P."/>
            <person name="Mancilla M."/>
        </authorList>
    </citation>
    <scope>NUCLEOTIDE SEQUENCE [LARGE SCALE GENOMIC DNA]</scope>
    <source>
        <strain evidence="3">B1-32597</strain>
        <strain evidence="1">PM32597B1</strain>
    </source>
</reference>
<keyword evidence="4" id="KW-1185">Reference proteome</keyword>
<sequence length="117" mass="13585">MSDQNDDVVELIKKVKTEQYAKKMTDALHRMTYEQLNEYRERHGDSTGSIFEALVFTQVGALKSILIQLLKTFAMTKGRSISKDSIDDFEDMLMSFFDEDLWDEKQILTKIPANQLN</sequence>
<dbReference type="EMBL" id="CP012508">
    <property type="protein sequence ID" value="ALB23015.1"/>
    <property type="molecule type" value="Genomic_DNA"/>
</dbReference>
<proteinExistence type="predicted"/>
<evidence type="ECO:0000313" key="3">
    <source>
        <dbReference type="Proteomes" id="UP000029558"/>
    </source>
</evidence>
<evidence type="ECO:0000313" key="1">
    <source>
        <dbReference type="EMBL" id="ALB23015.1"/>
    </source>
</evidence>